<accession>A0A931BBH8</accession>
<evidence type="ECO:0000313" key="4">
    <source>
        <dbReference type="EMBL" id="MBF9073003.1"/>
    </source>
</evidence>
<feature type="domain" description="YcxB-like C-terminal" evidence="2">
    <location>
        <begin position="85"/>
        <end position="146"/>
    </location>
</feature>
<feature type="transmembrane region" description="Helical" evidence="1">
    <location>
        <begin position="48"/>
        <end position="68"/>
    </location>
</feature>
<organism evidence="3 5">
    <name type="scientific">Streptacidiphilus fuscans</name>
    <dbReference type="NCBI Taxonomy" id="2789292"/>
    <lineage>
        <taxon>Bacteria</taxon>
        <taxon>Bacillati</taxon>
        <taxon>Actinomycetota</taxon>
        <taxon>Actinomycetes</taxon>
        <taxon>Kitasatosporales</taxon>
        <taxon>Streptomycetaceae</taxon>
        <taxon>Streptacidiphilus</taxon>
    </lineage>
</organism>
<name>A0A931BBH8_9ACTN</name>
<dbReference type="EMBL" id="JADPRT010000015">
    <property type="protein sequence ID" value="MBF9072192.1"/>
    <property type="molecule type" value="Genomic_DNA"/>
</dbReference>
<reference evidence="3" key="1">
    <citation type="submission" date="2020-11" db="EMBL/GenBank/DDBJ databases">
        <title>Isolation and identification of active actinomycetes.</title>
        <authorList>
            <person name="Yu B."/>
        </authorList>
    </citation>
    <scope>NUCLEOTIDE SEQUENCE</scope>
    <source>
        <strain evidence="3">NEAU-YB345</strain>
    </source>
</reference>
<keyword evidence="5" id="KW-1185">Reference proteome</keyword>
<keyword evidence="1" id="KW-0812">Transmembrane</keyword>
<keyword evidence="1" id="KW-1133">Transmembrane helix</keyword>
<dbReference type="Pfam" id="PF14317">
    <property type="entry name" value="YcxB"/>
    <property type="match status" value="1"/>
</dbReference>
<keyword evidence="1" id="KW-0472">Membrane</keyword>
<evidence type="ECO:0000256" key="1">
    <source>
        <dbReference type="SAM" id="Phobius"/>
    </source>
</evidence>
<evidence type="ECO:0000313" key="5">
    <source>
        <dbReference type="Proteomes" id="UP000657385"/>
    </source>
</evidence>
<dbReference type="Proteomes" id="UP000657385">
    <property type="component" value="Unassembled WGS sequence"/>
</dbReference>
<gene>
    <name evidence="3" type="ORF">I2501_29615</name>
    <name evidence="4" type="ORF">I2501_33805</name>
</gene>
<feature type="transmembrane region" description="Helical" evidence="1">
    <location>
        <begin position="23"/>
        <end position="42"/>
    </location>
</feature>
<dbReference type="InterPro" id="IPR025588">
    <property type="entry name" value="YcxB-like_C"/>
</dbReference>
<dbReference type="EMBL" id="JADPRT010000019">
    <property type="protein sequence ID" value="MBF9073003.1"/>
    <property type="molecule type" value="Genomic_DNA"/>
</dbReference>
<protein>
    <submittedName>
        <fullName evidence="3">YcxB family protein</fullName>
    </submittedName>
</protein>
<sequence>MDIEADFAFARGELRSRWLRTRAWINALWLLLGLAGLVIALASHPASVSHLALLAISVMLLSVHGQIVGHKLRSLTTSNEMSLRFTDAGLSWRNQFVSHQIRWPAVRRVRRTGGWLVFEGTRSVGDVAFPARALSEVQIEELIQWLTAQKLMR</sequence>
<dbReference type="AlphaFoldDB" id="A0A931BBH8"/>
<evidence type="ECO:0000259" key="2">
    <source>
        <dbReference type="Pfam" id="PF14317"/>
    </source>
</evidence>
<proteinExistence type="predicted"/>
<dbReference type="RefSeq" id="WP_196197359.1">
    <property type="nucleotide sequence ID" value="NZ_JADPRT010000015.1"/>
</dbReference>
<comment type="caution">
    <text evidence="3">The sequence shown here is derived from an EMBL/GenBank/DDBJ whole genome shotgun (WGS) entry which is preliminary data.</text>
</comment>
<evidence type="ECO:0000313" key="3">
    <source>
        <dbReference type="EMBL" id="MBF9072192.1"/>
    </source>
</evidence>